<dbReference type="RefSeq" id="WP_172434973.1">
    <property type="nucleotide sequence ID" value="NZ_AP022642.1"/>
</dbReference>
<dbReference type="AlphaFoldDB" id="A0A679GT37"/>
<dbReference type="GeneID" id="57400706"/>
<dbReference type="EMBL" id="AP022642">
    <property type="protein sequence ID" value="BCA31498.1"/>
    <property type="molecule type" value="Genomic_DNA"/>
</dbReference>
<protein>
    <submittedName>
        <fullName evidence="1">Uncharacterized protein</fullName>
    </submittedName>
</protein>
<reference evidence="1 2" key="1">
    <citation type="journal article" date="2020" name="Microbiol. Resour. Announc.">
        <title>Complete genome sequence of Pseudomonas otitidis strain MrB4, isolated from Lake Biwa in Japan.</title>
        <authorList>
            <person name="Miyazaki K."/>
            <person name="Hase E."/>
            <person name="Maruya T."/>
        </authorList>
    </citation>
    <scope>NUCLEOTIDE SEQUENCE [LARGE SCALE GENOMIC DNA]</scope>
    <source>
        <strain evidence="1 2">MrB4</strain>
    </source>
</reference>
<dbReference type="KEGG" id="poj:PtoMrB4_54750"/>
<evidence type="ECO:0000313" key="1">
    <source>
        <dbReference type="EMBL" id="BCA31498.1"/>
    </source>
</evidence>
<accession>A0A679GT37</accession>
<gene>
    <name evidence="1" type="ORF">PtoMrB4_54750</name>
</gene>
<sequence>MLAFTIRSDEWVIHAVFRHTDQLSGGGVEAFDDEVGLVSRCIFQVDEQIIALPRQGDVLGGYSLITFCEDVFTSSNGFYSDDLAAGGAYLFGLADLDAIYDGYSDGIAAHGMSSHARVPVALAITGCLPGEVSGTGGKLAEGANSSFLFSGPIRDLSQKGRP</sequence>
<dbReference type="Proteomes" id="UP000501237">
    <property type="component" value="Chromosome"/>
</dbReference>
<proteinExistence type="predicted"/>
<organism evidence="1 2">
    <name type="scientific">Metapseudomonas otitidis</name>
    <dbReference type="NCBI Taxonomy" id="319939"/>
    <lineage>
        <taxon>Bacteria</taxon>
        <taxon>Pseudomonadati</taxon>
        <taxon>Pseudomonadota</taxon>
        <taxon>Gammaproteobacteria</taxon>
        <taxon>Pseudomonadales</taxon>
        <taxon>Pseudomonadaceae</taxon>
        <taxon>Metapseudomonas</taxon>
    </lineage>
</organism>
<evidence type="ECO:0000313" key="2">
    <source>
        <dbReference type="Proteomes" id="UP000501237"/>
    </source>
</evidence>
<name>A0A679GT37_9GAMM</name>